<sequence length="337" mass="35103">MTDYDVLVVGGGAAGLGAALTLGRARRKVLVVDAGQPRNAPAEGVHGFFTRDGTPPGELVALGRAEVRGYGVEVVDGRVHSIAPGFTASLADGSTARARAVLVTTGLVDELPEIDGLRERWGRDVLHCPYCHGYEVRDRALGVVATGPMALHQALLIRQWSADLTLFLNDTVEPTDDEWERLAARGISVVTGKVEQVVVTDDRLTGVRLADGTVIARDALFAAGFLRASSDVLASLGVETADVEIGGAVIGTRVVADGTGRTSVPGVWAAGNVADPMAQVVTAAAAGNWAGAQINADLVVQDTDAALRARTGARLEREVSEIVLGDRRHGLDPAARA</sequence>
<evidence type="ECO:0000256" key="2">
    <source>
        <dbReference type="ARBA" id="ARBA00023002"/>
    </source>
</evidence>
<dbReference type="PRINTS" id="PR00368">
    <property type="entry name" value="FADPNR"/>
</dbReference>
<evidence type="ECO:0000256" key="3">
    <source>
        <dbReference type="ARBA" id="ARBA00048132"/>
    </source>
</evidence>
<dbReference type="PANTHER" id="PTHR48105">
    <property type="entry name" value="THIOREDOXIN REDUCTASE 1-RELATED-RELATED"/>
    <property type="match status" value="1"/>
</dbReference>
<evidence type="ECO:0000313" key="6">
    <source>
        <dbReference type="Proteomes" id="UP000505377"/>
    </source>
</evidence>
<name>A0A6M6JB07_9PSEU</name>
<proteinExistence type="predicted"/>
<keyword evidence="1" id="KW-0285">Flavoprotein</keyword>
<organism evidence="5 6">
    <name type="scientific">Pseudonocardia broussonetiae</name>
    <dbReference type="NCBI Taxonomy" id="2736640"/>
    <lineage>
        <taxon>Bacteria</taxon>
        <taxon>Bacillati</taxon>
        <taxon>Actinomycetota</taxon>
        <taxon>Actinomycetes</taxon>
        <taxon>Pseudonocardiales</taxon>
        <taxon>Pseudonocardiaceae</taxon>
        <taxon>Pseudonocardia</taxon>
    </lineage>
</organism>
<dbReference type="InterPro" id="IPR050097">
    <property type="entry name" value="Ferredoxin-NADP_redctase_2"/>
</dbReference>
<dbReference type="KEGG" id="pbro:HOP40_04090"/>
<dbReference type="Pfam" id="PF07992">
    <property type="entry name" value="Pyr_redox_2"/>
    <property type="match status" value="1"/>
</dbReference>
<comment type="catalytic activity">
    <reaction evidence="3">
        <text>[thioredoxin]-dithiol + NADP(+) = [thioredoxin]-disulfide + NADPH + H(+)</text>
        <dbReference type="Rhea" id="RHEA:20345"/>
        <dbReference type="Rhea" id="RHEA-COMP:10698"/>
        <dbReference type="Rhea" id="RHEA-COMP:10700"/>
        <dbReference type="ChEBI" id="CHEBI:15378"/>
        <dbReference type="ChEBI" id="CHEBI:29950"/>
        <dbReference type="ChEBI" id="CHEBI:50058"/>
        <dbReference type="ChEBI" id="CHEBI:57783"/>
        <dbReference type="ChEBI" id="CHEBI:58349"/>
        <dbReference type="EC" id="1.8.1.9"/>
    </reaction>
</comment>
<dbReference type="SUPFAM" id="SSF51905">
    <property type="entry name" value="FAD/NAD(P)-binding domain"/>
    <property type="match status" value="1"/>
</dbReference>
<keyword evidence="2" id="KW-0560">Oxidoreductase</keyword>
<dbReference type="PRINTS" id="PR00469">
    <property type="entry name" value="PNDRDTASEII"/>
</dbReference>
<gene>
    <name evidence="5" type="ORF">HOP40_04090</name>
</gene>
<keyword evidence="6" id="KW-1185">Reference proteome</keyword>
<reference evidence="5 6" key="1">
    <citation type="submission" date="2020-05" db="EMBL/GenBank/DDBJ databases">
        <authorList>
            <person name="Mo P."/>
        </authorList>
    </citation>
    <scope>NUCLEOTIDE SEQUENCE [LARGE SCALE GENOMIC DNA]</scope>
    <source>
        <strain evidence="5 6">Gen01</strain>
    </source>
</reference>
<dbReference type="InterPro" id="IPR023753">
    <property type="entry name" value="FAD/NAD-binding_dom"/>
</dbReference>
<protein>
    <submittedName>
        <fullName evidence="5">NAD(P)/FAD-dependent oxidoreductase</fullName>
    </submittedName>
</protein>
<dbReference type="RefSeq" id="WP_172154784.1">
    <property type="nucleotide sequence ID" value="NZ_CP053564.1"/>
</dbReference>
<dbReference type="Gene3D" id="3.50.50.60">
    <property type="entry name" value="FAD/NAD(P)-binding domain"/>
    <property type="match status" value="2"/>
</dbReference>
<dbReference type="InterPro" id="IPR036188">
    <property type="entry name" value="FAD/NAD-bd_sf"/>
</dbReference>
<dbReference type="EMBL" id="CP053564">
    <property type="protein sequence ID" value="QJY45108.1"/>
    <property type="molecule type" value="Genomic_DNA"/>
</dbReference>
<dbReference type="GO" id="GO:0004791">
    <property type="term" value="F:thioredoxin-disulfide reductase (NADPH) activity"/>
    <property type="evidence" value="ECO:0007669"/>
    <property type="project" value="UniProtKB-EC"/>
</dbReference>
<evidence type="ECO:0000259" key="4">
    <source>
        <dbReference type="Pfam" id="PF07992"/>
    </source>
</evidence>
<feature type="domain" description="FAD/NAD(P)-binding" evidence="4">
    <location>
        <begin position="4"/>
        <end position="287"/>
    </location>
</feature>
<dbReference type="Proteomes" id="UP000505377">
    <property type="component" value="Chromosome"/>
</dbReference>
<evidence type="ECO:0000313" key="5">
    <source>
        <dbReference type="EMBL" id="QJY45108.1"/>
    </source>
</evidence>
<evidence type="ECO:0000256" key="1">
    <source>
        <dbReference type="ARBA" id="ARBA00022630"/>
    </source>
</evidence>
<dbReference type="AlphaFoldDB" id="A0A6M6JB07"/>
<accession>A0A6M6JB07</accession>